<dbReference type="PANTHER" id="PTHR45735:SF2">
    <property type="entry name" value="CLEAVAGE STIMULATION FACTOR SUBUNIT 2"/>
    <property type="match status" value="1"/>
</dbReference>
<evidence type="ECO:0000313" key="6">
    <source>
        <dbReference type="EMBL" id="PFH47588.1"/>
    </source>
</evidence>
<feature type="compositionally biased region" description="Low complexity" evidence="3">
    <location>
        <begin position="115"/>
        <end position="135"/>
    </location>
</feature>
<evidence type="ECO:0008006" key="8">
    <source>
        <dbReference type="Google" id="ProtNLM"/>
    </source>
</evidence>
<sequence>MSSNNNSNSQSLATEQLLELLVQLKKTTPTAAKQILNAQPQIAYALITLMVSMNAINVEVLQRILADYSTQVQGAATTGGPSPMLQLSLPPVAQPLAAIPSHMQPPTQPQYIRNSTPPGGSSSSSGYPNGTSTPPHGYPGPYGPPGSSQAAGGFGGGYPPPPAPPGAQGTQVPYSGYHPPPALHGAGGAPGGYGGLAPPGPGPQTQQAPGGVVLPEALANIPEDQKAIIMRVLSMSPEQINMLNPTERATYIQLRATLGVPTN</sequence>
<dbReference type="GO" id="GO:0031124">
    <property type="term" value="P:mRNA 3'-end processing"/>
    <property type="evidence" value="ECO:0007669"/>
    <property type="project" value="InterPro"/>
</dbReference>
<dbReference type="AlphaFoldDB" id="A0A2A9NBZ4"/>
<evidence type="ECO:0000256" key="1">
    <source>
        <dbReference type="ARBA" id="ARBA00004123"/>
    </source>
</evidence>
<protein>
    <recommendedName>
        <fullName evidence="8">Cleavage stimulation factor subunit 2 hinge domain-containing protein</fullName>
    </recommendedName>
</protein>
<reference evidence="6 7" key="1">
    <citation type="submission" date="2014-02" db="EMBL/GenBank/DDBJ databases">
        <title>Transposable element dynamics among asymbiotic and ectomycorrhizal Amanita fungi.</title>
        <authorList>
            <consortium name="DOE Joint Genome Institute"/>
            <person name="Hess J."/>
            <person name="Skrede I."/>
            <person name="Wolfe B."/>
            <person name="LaButti K."/>
            <person name="Ohm R.A."/>
            <person name="Grigoriev I.V."/>
            <person name="Pringle A."/>
        </authorList>
    </citation>
    <scope>NUCLEOTIDE SEQUENCE [LARGE SCALE GENOMIC DNA]</scope>
    <source>
        <strain evidence="6 7">SKay4041</strain>
    </source>
</reference>
<dbReference type="InterPro" id="IPR038192">
    <property type="entry name" value="CSTF_C_sf"/>
</dbReference>
<evidence type="ECO:0000256" key="2">
    <source>
        <dbReference type="ARBA" id="ARBA00023242"/>
    </source>
</evidence>
<accession>A0A2A9NBZ4</accession>
<dbReference type="OrthoDB" id="272703at2759"/>
<dbReference type="Proteomes" id="UP000242287">
    <property type="component" value="Unassembled WGS sequence"/>
</dbReference>
<dbReference type="PANTHER" id="PTHR45735">
    <property type="entry name" value="CLEAVAGE STIMULATION FACTOR SUBUNIT 2"/>
    <property type="match status" value="1"/>
</dbReference>
<name>A0A2A9NBZ4_9AGAR</name>
<dbReference type="STRING" id="703135.A0A2A9NBZ4"/>
<feature type="domain" description="Cleavage stimulation factor subunit 2 hinge" evidence="5">
    <location>
        <begin position="10"/>
        <end position="65"/>
    </location>
</feature>
<dbReference type="Gene3D" id="1.10.20.70">
    <property type="entry name" value="Transcription termination and cleavage factor, C-terminal domain"/>
    <property type="match status" value="1"/>
</dbReference>
<keyword evidence="2" id="KW-0539">Nucleus</keyword>
<dbReference type="InterPro" id="IPR025742">
    <property type="entry name" value="CSTF2_hinge"/>
</dbReference>
<proteinExistence type="predicted"/>
<gene>
    <name evidence="6" type="ORF">AMATHDRAFT_42841</name>
</gene>
<dbReference type="EMBL" id="KZ302103">
    <property type="protein sequence ID" value="PFH47588.1"/>
    <property type="molecule type" value="Genomic_DNA"/>
</dbReference>
<keyword evidence="7" id="KW-1185">Reference proteome</keyword>
<dbReference type="GO" id="GO:0003729">
    <property type="term" value="F:mRNA binding"/>
    <property type="evidence" value="ECO:0007669"/>
    <property type="project" value="TreeGrafter"/>
</dbReference>
<dbReference type="GO" id="GO:0005847">
    <property type="term" value="C:mRNA cleavage and polyadenylation specificity factor complex"/>
    <property type="evidence" value="ECO:0007669"/>
    <property type="project" value="TreeGrafter"/>
</dbReference>
<dbReference type="Pfam" id="PF14304">
    <property type="entry name" value="CSTF_C"/>
    <property type="match status" value="1"/>
</dbReference>
<feature type="region of interest" description="Disordered" evidence="3">
    <location>
        <begin position="99"/>
        <end position="210"/>
    </location>
</feature>
<evidence type="ECO:0000259" key="5">
    <source>
        <dbReference type="Pfam" id="PF14327"/>
    </source>
</evidence>
<evidence type="ECO:0000313" key="7">
    <source>
        <dbReference type="Proteomes" id="UP000242287"/>
    </source>
</evidence>
<comment type="subcellular location">
    <subcellularLocation>
        <location evidence="1">Nucleus</location>
    </subcellularLocation>
</comment>
<evidence type="ECO:0000259" key="4">
    <source>
        <dbReference type="Pfam" id="PF14304"/>
    </source>
</evidence>
<dbReference type="Gene3D" id="1.25.40.630">
    <property type="match status" value="1"/>
</dbReference>
<dbReference type="Pfam" id="PF14327">
    <property type="entry name" value="CSTF2_hinge"/>
    <property type="match status" value="1"/>
</dbReference>
<organism evidence="6 7">
    <name type="scientific">Amanita thiersii Skay4041</name>
    <dbReference type="NCBI Taxonomy" id="703135"/>
    <lineage>
        <taxon>Eukaryota</taxon>
        <taxon>Fungi</taxon>
        <taxon>Dikarya</taxon>
        <taxon>Basidiomycota</taxon>
        <taxon>Agaricomycotina</taxon>
        <taxon>Agaricomycetes</taxon>
        <taxon>Agaricomycetidae</taxon>
        <taxon>Agaricales</taxon>
        <taxon>Pluteineae</taxon>
        <taxon>Amanitaceae</taxon>
        <taxon>Amanita</taxon>
    </lineage>
</organism>
<evidence type="ECO:0000256" key="3">
    <source>
        <dbReference type="SAM" id="MobiDB-lite"/>
    </source>
</evidence>
<dbReference type="InterPro" id="IPR026896">
    <property type="entry name" value="CSTF_C"/>
</dbReference>
<feature type="domain" description="Transcription termination and cleavage factor C-terminal" evidence="4">
    <location>
        <begin position="224"/>
        <end position="256"/>
    </location>
</feature>
<feature type="compositionally biased region" description="Gly residues" evidence="3">
    <location>
        <begin position="185"/>
        <end position="197"/>
    </location>
</feature>